<dbReference type="Gene3D" id="3.90.1720.10">
    <property type="entry name" value="endopeptidase domain like (from Nostoc punctiforme)"/>
    <property type="match status" value="1"/>
</dbReference>
<evidence type="ECO:0000256" key="3">
    <source>
        <dbReference type="ARBA" id="ARBA00022801"/>
    </source>
</evidence>
<dbReference type="GO" id="GO:0016787">
    <property type="term" value="F:hydrolase activity"/>
    <property type="evidence" value="ECO:0007669"/>
    <property type="project" value="UniProtKB-KW"/>
</dbReference>
<dbReference type="PANTHER" id="PTHR47359">
    <property type="entry name" value="PEPTIDOGLYCAN DL-ENDOPEPTIDASE CWLO"/>
    <property type="match status" value="1"/>
</dbReference>
<protein>
    <submittedName>
        <fullName evidence="6">Cell wall-associated NlpC family hydrolase</fullName>
    </submittedName>
</protein>
<dbReference type="SUPFAM" id="SSF54001">
    <property type="entry name" value="Cysteine proteinases"/>
    <property type="match status" value="1"/>
</dbReference>
<evidence type="ECO:0000256" key="1">
    <source>
        <dbReference type="ARBA" id="ARBA00007074"/>
    </source>
</evidence>
<comment type="similarity">
    <text evidence="1">Belongs to the peptidase C40 family.</text>
</comment>
<dbReference type="RefSeq" id="WP_307630402.1">
    <property type="nucleotide sequence ID" value="NZ_JAUSZS010000008.1"/>
</dbReference>
<dbReference type="Proteomes" id="UP001223072">
    <property type="component" value="Unassembled WGS sequence"/>
</dbReference>
<gene>
    <name evidence="6" type="ORF">QFZ49_007076</name>
</gene>
<evidence type="ECO:0000259" key="5">
    <source>
        <dbReference type="PROSITE" id="PS51935"/>
    </source>
</evidence>
<sequence length="77" mass="8289">MGIGLNRTSQQQYLQGSSVSQAALQRGDLVFYNGGSPTHVGIYVGNNEIINALNSSTGVRYDALTYPGSITGYRRYA</sequence>
<comment type="caution">
    <text evidence="6">The sequence shown here is derived from an EMBL/GenBank/DDBJ whole genome shotgun (WGS) entry which is preliminary data.</text>
</comment>
<evidence type="ECO:0000256" key="2">
    <source>
        <dbReference type="ARBA" id="ARBA00022670"/>
    </source>
</evidence>
<reference evidence="6 7" key="1">
    <citation type="submission" date="2023-07" db="EMBL/GenBank/DDBJ databases">
        <title>Comparative genomics of wheat-associated soil bacteria to identify genetic determinants of phenazine resistance.</title>
        <authorList>
            <person name="Mouncey N."/>
        </authorList>
    </citation>
    <scope>NUCLEOTIDE SEQUENCE [LARGE SCALE GENOMIC DNA]</scope>
    <source>
        <strain evidence="6 7">W2I16</strain>
    </source>
</reference>
<dbReference type="Pfam" id="PF00877">
    <property type="entry name" value="NLPC_P60"/>
    <property type="match status" value="1"/>
</dbReference>
<dbReference type="InterPro" id="IPR038765">
    <property type="entry name" value="Papain-like_cys_pep_sf"/>
</dbReference>
<proteinExistence type="inferred from homology"/>
<dbReference type="InterPro" id="IPR000064">
    <property type="entry name" value="NLP_P60_dom"/>
</dbReference>
<organism evidence="6 7">
    <name type="scientific">Streptomyces turgidiscabies</name>
    <dbReference type="NCBI Taxonomy" id="85558"/>
    <lineage>
        <taxon>Bacteria</taxon>
        <taxon>Bacillati</taxon>
        <taxon>Actinomycetota</taxon>
        <taxon>Actinomycetes</taxon>
        <taxon>Kitasatosporales</taxon>
        <taxon>Streptomycetaceae</taxon>
        <taxon>Streptomyces</taxon>
    </lineage>
</organism>
<dbReference type="EMBL" id="JAUSZS010000008">
    <property type="protein sequence ID" value="MDQ0937101.1"/>
    <property type="molecule type" value="Genomic_DNA"/>
</dbReference>
<dbReference type="InterPro" id="IPR051794">
    <property type="entry name" value="PG_Endopeptidase_C40"/>
</dbReference>
<evidence type="ECO:0000313" key="7">
    <source>
        <dbReference type="Proteomes" id="UP001223072"/>
    </source>
</evidence>
<evidence type="ECO:0000256" key="4">
    <source>
        <dbReference type="ARBA" id="ARBA00022807"/>
    </source>
</evidence>
<dbReference type="PANTHER" id="PTHR47359:SF3">
    <property type="entry name" value="NLP_P60 DOMAIN-CONTAINING PROTEIN-RELATED"/>
    <property type="match status" value="1"/>
</dbReference>
<dbReference type="PROSITE" id="PS51935">
    <property type="entry name" value="NLPC_P60"/>
    <property type="match status" value="1"/>
</dbReference>
<keyword evidence="2" id="KW-0645">Protease</keyword>
<keyword evidence="4" id="KW-0788">Thiol protease</keyword>
<keyword evidence="3 6" id="KW-0378">Hydrolase</keyword>
<accession>A0ABU0RYQ6</accession>
<feature type="domain" description="NlpC/P60" evidence="5">
    <location>
        <begin position="1"/>
        <end position="77"/>
    </location>
</feature>
<keyword evidence="7" id="KW-1185">Reference proteome</keyword>
<evidence type="ECO:0000313" key="6">
    <source>
        <dbReference type="EMBL" id="MDQ0937101.1"/>
    </source>
</evidence>
<name>A0ABU0RYQ6_9ACTN</name>